<dbReference type="GO" id="GO:0051726">
    <property type="term" value="P:regulation of cell cycle"/>
    <property type="evidence" value="ECO:0007669"/>
    <property type="project" value="TreeGrafter"/>
</dbReference>
<dbReference type="AlphaFoldDB" id="A0A4Y0BDY1"/>
<dbReference type="InterPro" id="IPR050784">
    <property type="entry name" value="IAP"/>
</dbReference>
<organism evidence="6">
    <name type="scientific">Anopheles funestus</name>
    <name type="common">African malaria mosquito</name>
    <dbReference type="NCBI Taxonomy" id="62324"/>
    <lineage>
        <taxon>Eukaryota</taxon>
        <taxon>Metazoa</taxon>
        <taxon>Ecdysozoa</taxon>
        <taxon>Arthropoda</taxon>
        <taxon>Hexapoda</taxon>
        <taxon>Insecta</taxon>
        <taxon>Pterygota</taxon>
        <taxon>Neoptera</taxon>
        <taxon>Endopterygota</taxon>
        <taxon>Diptera</taxon>
        <taxon>Nematocera</taxon>
        <taxon>Culicoidea</taxon>
        <taxon>Culicidae</taxon>
        <taxon>Anophelinae</taxon>
        <taxon>Anopheles</taxon>
    </lineage>
</organism>
<evidence type="ECO:0000256" key="1">
    <source>
        <dbReference type="ARBA" id="ARBA00006672"/>
    </source>
</evidence>
<dbReference type="PANTHER" id="PTHR10044">
    <property type="entry name" value="INHIBITOR OF APOPTOSIS"/>
    <property type="match status" value="1"/>
</dbReference>
<dbReference type="InterPro" id="IPR001370">
    <property type="entry name" value="BIR_rpt"/>
</dbReference>
<dbReference type="CDD" id="cd00022">
    <property type="entry name" value="BIR"/>
    <property type="match status" value="2"/>
</dbReference>
<dbReference type="SMART" id="SM00238">
    <property type="entry name" value="BIR"/>
    <property type="match status" value="2"/>
</dbReference>
<keyword evidence="2 4" id="KW-0863">Zinc-finger</keyword>
<protein>
    <submittedName>
        <fullName evidence="6">RING-type domain-containing protein</fullName>
    </submittedName>
</protein>
<dbReference type="InterPro" id="IPR001841">
    <property type="entry name" value="Znf_RING"/>
</dbReference>
<dbReference type="InterPro" id="IPR013083">
    <property type="entry name" value="Znf_RING/FYVE/PHD"/>
</dbReference>
<dbReference type="GO" id="GO:0043027">
    <property type="term" value="F:cysteine-type endopeptidase inhibitor activity involved in apoptotic process"/>
    <property type="evidence" value="ECO:0007669"/>
    <property type="project" value="TreeGrafter"/>
</dbReference>
<dbReference type="GO" id="GO:0090263">
    <property type="term" value="P:positive regulation of canonical Wnt signaling pathway"/>
    <property type="evidence" value="ECO:0007669"/>
    <property type="project" value="TreeGrafter"/>
</dbReference>
<evidence type="ECO:0000256" key="2">
    <source>
        <dbReference type="ARBA" id="ARBA00022771"/>
    </source>
</evidence>
<feature type="domain" description="RING-type" evidence="5">
    <location>
        <begin position="282"/>
        <end position="317"/>
    </location>
</feature>
<proteinExistence type="inferred from homology"/>
<evidence type="ECO:0000259" key="5">
    <source>
        <dbReference type="PROSITE" id="PS50089"/>
    </source>
</evidence>
<dbReference type="SMART" id="SM00184">
    <property type="entry name" value="RING"/>
    <property type="match status" value="1"/>
</dbReference>
<dbReference type="PROSITE" id="PS01282">
    <property type="entry name" value="BIR_REPEAT_1"/>
    <property type="match status" value="1"/>
</dbReference>
<dbReference type="GO" id="GO:0031398">
    <property type="term" value="P:positive regulation of protein ubiquitination"/>
    <property type="evidence" value="ECO:0007669"/>
    <property type="project" value="TreeGrafter"/>
</dbReference>
<dbReference type="VEuPathDB" id="VectorBase:AFUN2_005227"/>
<dbReference type="Pfam" id="PF13920">
    <property type="entry name" value="zf-C3HC4_3"/>
    <property type="match status" value="1"/>
</dbReference>
<dbReference type="PANTHER" id="PTHR10044:SF174">
    <property type="entry name" value="DEATH-ASSOCIATED INHIBITOR OF APOPTOSIS 1"/>
    <property type="match status" value="1"/>
</dbReference>
<evidence type="ECO:0000313" key="6">
    <source>
        <dbReference type="EnsemblMetazoa" id="AFUN019119-PA"/>
    </source>
</evidence>
<dbReference type="PROSITE" id="PS50089">
    <property type="entry name" value="ZF_RING_2"/>
    <property type="match status" value="1"/>
</dbReference>
<dbReference type="GO" id="GO:0005737">
    <property type="term" value="C:cytoplasm"/>
    <property type="evidence" value="ECO:0007669"/>
    <property type="project" value="TreeGrafter"/>
</dbReference>
<dbReference type="SUPFAM" id="SSF57924">
    <property type="entry name" value="Inhibitor of apoptosis (IAP) repeat"/>
    <property type="match status" value="2"/>
</dbReference>
<sequence>MATALLPYKHDHPCERFTVVSEPVRCLNKEKERLETFDFCTSSEYIHRHKVELARWGFYYVRQPDVARCHFCKIELANWQHDDVVTQEHLRWSPYCPLMKKRPTDNVPIVENFLDQLADVVSDVTGTTDETSNTGSPLAVSIQPPTIEPIALAEDSVPTYNPKYPIYKLEVERLASFKQWPKSMKQTPAQMADAGFFYTGNGDIVQCFCCGGALSGWLSEDDPWVEHATHYSGCFYVNLMKSVEFIRDCQAKQAMKDNGQETCTQDVEPAAPEAEVGDDKCCKICYARPYDTIFMPCRHVAACGKCAVATTRCPFCNEPYSNIMHIYLP</sequence>
<keyword evidence="2 4" id="KW-0479">Metal-binding</keyword>
<dbReference type="VEuPathDB" id="VectorBase:AFUN019119"/>
<dbReference type="GO" id="GO:0008270">
    <property type="term" value="F:zinc ion binding"/>
    <property type="evidence" value="ECO:0007669"/>
    <property type="project" value="UniProtKB-KW"/>
</dbReference>
<dbReference type="GO" id="GO:0043066">
    <property type="term" value="P:negative regulation of apoptotic process"/>
    <property type="evidence" value="ECO:0007669"/>
    <property type="project" value="TreeGrafter"/>
</dbReference>
<keyword evidence="3" id="KW-0862">Zinc</keyword>
<dbReference type="GO" id="GO:0061630">
    <property type="term" value="F:ubiquitin protein ligase activity"/>
    <property type="evidence" value="ECO:0007669"/>
    <property type="project" value="TreeGrafter"/>
</dbReference>
<evidence type="ECO:0000256" key="4">
    <source>
        <dbReference type="PROSITE-ProRule" id="PRU00175"/>
    </source>
</evidence>
<dbReference type="Gene3D" id="3.30.40.10">
    <property type="entry name" value="Zinc/RING finger domain, C3HC4 (zinc finger)"/>
    <property type="match status" value="1"/>
</dbReference>
<dbReference type="STRING" id="62324.A0A4Y0BDY1"/>
<dbReference type="EnsemblMetazoa" id="AFUN019119-RA">
    <property type="protein sequence ID" value="AFUN019119-PA"/>
    <property type="gene ID" value="AFUN019119"/>
</dbReference>
<comment type="similarity">
    <text evidence="1">Belongs to the IAP family.</text>
</comment>
<reference evidence="6" key="1">
    <citation type="submission" date="2020-05" db="UniProtKB">
        <authorList>
            <consortium name="EnsemblMetazoa"/>
        </authorList>
    </citation>
    <scope>IDENTIFICATION</scope>
    <source>
        <strain evidence="6">FUMOZ</strain>
    </source>
</reference>
<dbReference type="Gene3D" id="1.10.1170.10">
    <property type="entry name" value="Inhibitor Of Apoptosis Protein (2mihbC-IAP-1), Chain A"/>
    <property type="match status" value="2"/>
</dbReference>
<dbReference type="PROSITE" id="PS50143">
    <property type="entry name" value="BIR_REPEAT_2"/>
    <property type="match status" value="2"/>
</dbReference>
<evidence type="ECO:0000256" key="3">
    <source>
        <dbReference type="ARBA" id="ARBA00022833"/>
    </source>
</evidence>
<dbReference type="GO" id="GO:0005634">
    <property type="term" value="C:nucleus"/>
    <property type="evidence" value="ECO:0007669"/>
    <property type="project" value="TreeGrafter"/>
</dbReference>
<accession>A0A4Y0BDY1</accession>
<name>A0A4Y0BDY1_ANOFN</name>
<dbReference type="Pfam" id="PF00653">
    <property type="entry name" value="BIR"/>
    <property type="match status" value="2"/>
</dbReference>